<dbReference type="SMART" id="SM01116">
    <property type="entry name" value="Cyanate_lyase"/>
    <property type="match status" value="1"/>
</dbReference>
<feature type="region of interest" description="Disordered" evidence="3">
    <location>
        <begin position="128"/>
        <end position="220"/>
    </location>
</feature>
<dbReference type="GO" id="GO:0008824">
    <property type="term" value="F:cyanate hydratase activity"/>
    <property type="evidence" value="ECO:0007669"/>
    <property type="project" value="InterPro"/>
</dbReference>
<sequence>MEAPTPSSSVKARTAAELQALKRKSGKTYGQIAEETGLTNVYVAQLLRRQAQLKPATAPLLQAALPGLTDELLHEMIQPPLRSYDPNLIQEPTVYRLHEAVMHFGESIKEIINEEFGDGMEVMPARESAGLGRAARPRPHGVGSARARIVRPRQGPPPASARGRPSARAHRQAARTGSAARARASAGLGRAARPRPHGSAARARASGGLGRASRPRPPAP</sequence>
<comment type="function">
    <text evidence="1">Catalyzes the reaction of cyanate with bicarbonate to produce ammonia and carbon dioxide.</text>
</comment>
<dbReference type="InterPro" id="IPR010982">
    <property type="entry name" value="Lambda_DNA-bd_dom_sf"/>
</dbReference>
<dbReference type="PANTHER" id="PTHR34186">
    <property type="entry name" value="CYANATE HYDRATASE"/>
    <property type="match status" value="1"/>
</dbReference>
<dbReference type="InterPro" id="IPR036581">
    <property type="entry name" value="Cyanate_lyase_C_sf"/>
</dbReference>
<dbReference type="AlphaFoldDB" id="A0AAW2S8C1"/>
<evidence type="ECO:0000256" key="1">
    <source>
        <dbReference type="ARBA" id="ARBA00003561"/>
    </source>
</evidence>
<dbReference type="Gene3D" id="1.10.260.40">
    <property type="entry name" value="lambda repressor-like DNA-binding domains"/>
    <property type="match status" value="1"/>
</dbReference>
<evidence type="ECO:0000259" key="4">
    <source>
        <dbReference type="SMART" id="SM01116"/>
    </source>
</evidence>
<dbReference type="EMBL" id="JACGWJ010000011">
    <property type="protein sequence ID" value="KAL0388384.1"/>
    <property type="molecule type" value="Genomic_DNA"/>
</dbReference>
<dbReference type="SUPFAM" id="SSF55234">
    <property type="entry name" value="Cyanase C-terminal domain"/>
    <property type="match status" value="1"/>
</dbReference>
<dbReference type="InterPro" id="IPR008076">
    <property type="entry name" value="Cyanase"/>
</dbReference>
<dbReference type="PANTHER" id="PTHR34186:SF2">
    <property type="entry name" value="CYANATE HYDRATASE"/>
    <property type="match status" value="1"/>
</dbReference>
<reference evidence="5" key="2">
    <citation type="journal article" date="2024" name="Plant">
        <title>Genomic evolution and insights into agronomic trait innovations of Sesamum species.</title>
        <authorList>
            <person name="Miao H."/>
            <person name="Wang L."/>
            <person name="Qu L."/>
            <person name="Liu H."/>
            <person name="Sun Y."/>
            <person name="Le M."/>
            <person name="Wang Q."/>
            <person name="Wei S."/>
            <person name="Zheng Y."/>
            <person name="Lin W."/>
            <person name="Duan Y."/>
            <person name="Cao H."/>
            <person name="Xiong S."/>
            <person name="Wang X."/>
            <person name="Wei L."/>
            <person name="Li C."/>
            <person name="Ma Q."/>
            <person name="Ju M."/>
            <person name="Zhao R."/>
            <person name="Li G."/>
            <person name="Mu C."/>
            <person name="Tian Q."/>
            <person name="Mei H."/>
            <person name="Zhang T."/>
            <person name="Gao T."/>
            <person name="Zhang H."/>
        </authorList>
    </citation>
    <scope>NUCLEOTIDE SEQUENCE</scope>
    <source>
        <strain evidence="5">G02</strain>
    </source>
</reference>
<dbReference type="SUPFAM" id="SSF47413">
    <property type="entry name" value="lambda repressor-like DNA-binding domains"/>
    <property type="match status" value="1"/>
</dbReference>
<evidence type="ECO:0000256" key="3">
    <source>
        <dbReference type="SAM" id="MobiDB-lite"/>
    </source>
</evidence>
<name>A0AAW2S8C1_SESRA</name>
<dbReference type="PRINTS" id="PR01693">
    <property type="entry name" value="CYANASE"/>
</dbReference>
<comment type="caution">
    <text evidence="5">The sequence shown here is derived from an EMBL/GenBank/DDBJ whole genome shotgun (WGS) entry which is preliminary data.</text>
</comment>
<dbReference type="GO" id="GO:0003677">
    <property type="term" value="F:DNA binding"/>
    <property type="evidence" value="ECO:0007669"/>
    <property type="project" value="InterPro"/>
</dbReference>
<dbReference type="Gene3D" id="3.30.1160.10">
    <property type="entry name" value="Cyanate lyase, C-terminal domain"/>
    <property type="match status" value="1"/>
</dbReference>
<feature type="domain" description="Cyanate lyase C-terminal" evidence="4">
    <location>
        <begin position="83"/>
        <end position="137"/>
    </location>
</feature>
<accession>A0AAW2S8C1</accession>
<gene>
    <name evidence="5" type="ORF">Sradi_2720200</name>
</gene>
<reference evidence="5" key="1">
    <citation type="submission" date="2020-06" db="EMBL/GenBank/DDBJ databases">
        <authorList>
            <person name="Li T."/>
            <person name="Hu X."/>
            <person name="Zhang T."/>
            <person name="Song X."/>
            <person name="Zhang H."/>
            <person name="Dai N."/>
            <person name="Sheng W."/>
            <person name="Hou X."/>
            <person name="Wei L."/>
        </authorList>
    </citation>
    <scope>NUCLEOTIDE SEQUENCE</scope>
    <source>
        <strain evidence="5">G02</strain>
        <tissue evidence="5">Leaf</tissue>
    </source>
</reference>
<feature type="compositionally biased region" description="Low complexity" evidence="3">
    <location>
        <begin position="174"/>
        <end position="206"/>
    </location>
</feature>
<organism evidence="5">
    <name type="scientific">Sesamum radiatum</name>
    <name type="common">Black benniseed</name>
    <dbReference type="NCBI Taxonomy" id="300843"/>
    <lineage>
        <taxon>Eukaryota</taxon>
        <taxon>Viridiplantae</taxon>
        <taxon>Streptophyta</taxon>
        <taxon>Embryophyta</taxon>
        <taxon>Tracheophyta</taxon>
        <taxon>Spermatophyta</taxon>
        <taxon>Magnoliopsida</taxon>
        <taxon>eudicotyledons</taxon>
        <taxon>Gunneridae</taxon>
        <taxon>Pentapetalae</taxon>
        <taxon>asterids</taxon>
        <taxon>lamiids</taxon>
        <taxon>Lamiales</taxon>
        <taxon>Pedaliaceae</taxon>
        <taxon>Sesamum</taxon>
    </lineage>
</organism>
<protein>
    <submittedName>
        <fullName evidence="5">Cyanate hydratase</fullName>
    </submittedName>
</protein>
<keyword evidence="2" id="KW-0456">Lyase</keyword>
<evidence type="ECO:0000313" key="5">
    <source>
        <dbReference type="EMBL" id="KAL0388384.1"/>
    </source>
</evidence>
<evidence type="ECO:0000256" key="2">
    <source>
        <dbReference type="ARBA" id="ARBA00023239"/>
    </source>
</evidence>
<dbReference type="Pfam" id="PF02560">
    <property type="entry name" value="Cyanate_lyase"/>
    <property type="match status" value="1"/>
</dbReference>
<dbReference type="InterPro" id="IPR003712">
    <property type="entry name" value="Cyanate_lyase_C"/>
</dbReference>
<proteinExistence type="predicted"/>